<dbReference type="Proteomes" id="UP000028999">
    <property type="component" value="Unassembled WGS sequence"/>
</dbReference>
<dbReference type="PaxDb" id="3708-A0A078J413"/>
<reference evidence="3" key="2">
    <citation type="submission" date="2014-06" db="EMBL/GenBank/DDBJ databases">
        <authorList>
            <person name="Genoscope - CEA"/>
        </authorList>
    </citation>
    <scope>NUCLEOTIDE SEQUENCE</scope>
</reference>
<accession>A0A078J413</accession>
<proteinExistence type="predicted"/>
<sequence>MDAAMMSAKLDPHHNYPSREQGDRGGRVSKKTGRVLRRLSPQEMMAAAYACVLQALVVA</sequence>
<organism evidence="3 4">
    <name type="scientific">Brassica napus</name>
    <name type="common">Rape</name>
    <dbReference type="NCBI Taxonomy" id="3708"/>
    <lineage>
        <taxon>Eukaryota</taxon>
        <taxon>Viridiplantae</taxon>
        <taxon>Streptophyta</taxon>
        <taxon>Embryophyta</taxon>
        <taxon>Tracheophyta</taxon>
        <taxon>Spermatophyta</taxon>
        <taxon>Magnoliopsida</taxon>
        <taxon>eudicotyledons</taxon>
        <taxon>Gunneridae</taxon>
        <taxon>Pentapetalae</taxon>
        <taxon>rosids</taxon>
        <taxon>malvids</taxon>
        <taxon>Brassicales</taxon>
        <taxon>Brassicaceae</taxon>
        <taxon>Brassiceae</taxon>
        <taxon>Brassica</taxon>
    </lineage>
</organism>
<dbReference type="EMBL" id="LK033682">
    <property type="protein sequence ID" value="CDY58601.1"/>
    <property type="molecule type" value="Genomic_DNA"/>
</dbReference>
<keyword evidence="4" id="KW-1185">Reference proteome</keyword>
<evidence type="ECO:0000313" key="3">
    <source>
        <dbReference type="EMBL" id="CDY58601.1"/>
    </source>
</evidence>
<dbReference type="EMBL" id="HG994361">
    <property type="protein sequence ID" value="CAF2160970.1"/>
    <property type="molecule type" value="Genomic_DNA"/>
</dbReference>
<protein>
    <submittedName>
        <fullName evidence="2">(rape) hypothetical protein</fullName>
    </submittedName>
    <submittedName>
        <fullName evidence="3">BnaA07g36960D protein</fullName>
    </submittedName>
</protein>
<dbReference type="AlphaFoldDB" id="A0A078J413"/>
<evidence type="ECO:0000313" key="4">
    <source>
        <dbReference type="Proteomes" id="UP000028999"/>
    </source>
</evidence>
<feature type="region of interest" description="Disordered" evidence="1">
    <location>
        <begin position="1"/>
        <end position="33"/>
    </location>
</feature>
<dbReference type="Proteomes" id="UP001295469">
    <property type="component" value="Chromosome A07"/>
</dbReference>
<reference evidence="3 4" key="1">
    <citation type="journal article" date="2014" name="Science">
        <title>Plant genetics. Early allopolyploid evolution in the post-Neolithic Brassica napus oilseed genome.</title>
        <authorList>
            <person name="Chalhoub B."/>
            <person name="Denoeud F."/>
            <person name="Liu S."/>
            <person name="Parkin I.A."/>
            <person name="Tang H."/>
            <person name="Wang X."/>
            <person name="Chiquet J."/>
            <person name="Belcram H."/>
            <person name="Tong C."/>
            <person name="Samans B."/>
            <person name="Correa M."/>
            <person name="Da Silva C."/>
            <person name="Just J."/>
            <person name="Falentin C."/>
            <person name="Koh C.S."/>
            <person name="Le Clainche I."/>
            <person name="Bernard M."/>
            <person name="Bento P."/>
            <person name="Noel B."/>
            <person name="Labadie K."/>
            <person name="Alberti A."/>
            <person name="Charles M."/>
            <person name="Arnaud D."/>
            <person name="Guo H."/>
            <person name="Daviaud C."/>
            <person name="Alamery S."/>
            <person name="Jabbari K."/>
            <person name="Zhao M."/>
            <person name="Edger P.P."/>
            <person name="Chelaifa H."/>
            <person name="Tack D."/>
            <person name="Lassalle G."/>
            <person name="Mestiri I."/>
            <person name="Schnel N."/>
            <person name="Le Paslier M.C."/>
            <person name="Fan G."/>
            <person name="Renault V."/>
            <person name="Bayer P.E."/>
            <person name="Golicz A.A."/>
            <person name="Manoli S."/>
            <person name="Lee T.H."/>
            <person name="Thi V.H."/>
            <person name="Chalabi S."/>
            <person name="Hu Q."/>
            <person name="Fan C."/>
            <person name="Tollenaere R."/>
            <person name="Lu Y."/>
            <person name="Battail C."/>
            <person name="Shen J."/>
            <person name="Sidebottom C.H."/>
            <person name="Wang X."/>
            <person name="Canaguier A."/>
            <person name="Chauveau A."/>
            <person name="Berard A."/>
            <person name="Deniot G."/>
            <person name="Guan M."/>
            <person name="Liu Z."/>
            <person name="Sun F."/>
            <person name="Lim Y.P."/>
            <person name="Lyons E."/>
            <person name="Town C.D."/>
            <person name="Bancroft I."/>
            <person name="Wang X."/>
            <person name="Meng J."/>
            <person name="Ma J."/>
            <person name="Pires J.C."/>
            <person name="King G.J."/>
            <person name="Brunel D."/>
            <person name="Delourme R."/>
            <person name="Renard M."/>
            <person name="Aury J.M."/>
            <person name="Adams K.L."/>
            <person name="Batley J."/>
            <person name="Snowdon R.J."/>
            <person name="Tost J."/>
            <person name="Edwards D."/>
            <person name="Zhou Y."/>
            <person name="Hua W."/>
            <person name="Sharpe A.G."/>
            <person name="Paterson A.H."/>
            <person name="Guan C."/>
            <person name="Wincker P."/>
        </authorList>
    </citation>
    <scope>NUCLEOTIDE SEQUENCE [LARGE SCALE GENOMIC DNA]</scope>
    <source>
        <strain evidence="4">cv. Darmor-bzh</strain>
    </source>
</reference>
<dbReference type="Gramene" id="CDY58601">
    <property type="protein sequence ID" value="CDY58601"/>
    <property type="gene ID" value="GSBRNA2T00024888001"/>
</dbReference>
<name>A0A078J413_BRANA</name>
<evidence type="ECO:0000313" key="2">
    <source>
        <dbReference type="EMBL" id="CAF2160970.1"/>
    </source>
</evidence>
<evidence type="ECO:0000256" key="1">
    <source>
        <dbReference type="SAM" id="MobiDB-lite"/>
    </source>
</evidence>
<gene>
    <name evidence="3" type="primary">BnaA07g36960D</name>
    <name evidence="2" type="ORF">DARMORV10_A07P12540.1</name>
    <name evidence="3" type="ORF">GSBRNA2T00024888001</name>
</gene>
<reference evidence="2" key="3">
    <citation type="submission" date="2021-01" db="EMBL/GenBank/DDBJ databases">
        <authorList>
            <consortium name="Genoscope - CEA"/>
            <person name="William W."/>
        </authorList>
    </citation>
    <scope>NUCLEOTIDE SEQUENCE</scope>
</reference>